<keyword evidence="10" id="KW-1003">Cell membrane</keyword>
<comment type="cofactor">
    <cofactor evidence="10">
        <name>FMN</name>
        <dbReference type="ChEBI" id="CHEBI:58210"/>
    </cofactor>
</comment>
<evidence type="ECO:0000256" key="5">
    <source>
        <dbReference type="ARBA" id="ARBA00022692"/>
    </source>
</evidence>
<keyword evidence="2 10" id="KW-0597">Phosphoprotein</keyword>
<accession>A0A080M0X4</accession>
<evidence type="ECO:0000256" key="7">
    <source>
        <dbReference type="ARBA" id="ARBA00022982"/>
    </source>
</evidence>
<comment type="caution">
    <text evidence="10">Lacks conserved residue(s) required for the propagation of feature annotation.</text>
</comment>
<keyword evidence="8 10" id="KW-1133">Transmembrane helix</keyword>
<feature type="transmembrane region" description="Helical" evidence="10">
    <location>
        <begin position="24"/>
        <end position="43"/>
    </location>
</feature>
<feature type="transmembrane region" description="Helical" evidence="10">
    <location>
        <begin position="322"/>
        <end position="340"/>
    </location>
</feature>
<evidence type="ECO:0000256" key="6">
    <source>
        <dbReference type="ARBA" id="ARBA00022967"/>
    </source>
</evidence>
<evidence type="ECO:0000256" key="9">
    <source>
        <dbReference type="ARBA" id="ARBA00023136"/>
    </source>
</evidence>
<dbReference type="PANTHER" id="PTHR30578:SF0">
    <property type="entry name" value="ION-TRANSLOCATING OXIDOREDUCTASE COMPLEX SUBUNIT D"/>
    <property type="match status" value="1"/>
</dbReference>
<dbReference type="InterPro" id="IPR004338">
    <property type="entry name" value="NqrB/RnfD"/>
</dbReference>
<comment type="similarity">
    <text evidence="10">Belongs to the NqrB/RnfD family.</text>
</comment>
<keyword evidence="7 10" id="KW-0249">Electron transport</keyword>
<dbReference type="Proteomes" id="UP000020077">
    <property type="component" value="Unassembled WGS sequence"/>
</dbReference>
<dbReference type="EC" id="7.-.-.-" evidence="10"/>
<organism evidence="11 12">
    <name type="scientific">Candidatus Accumulibacter phosphatis</name>
    <dbReference type="NCBI Taxonomy" id="327160"/>
    <lineage>
        <taxon>Bacteria</taxon>
        <taxon>Pseudomonadati</taxon>
        <taxon>Pseudomonadota</taxon>
        <taxon>Betaproteobacteria</taxon>
        <taxon>Candidatus Accumulibacter</taxon>
    </lineage>
</organism>
<gene>
    <name evidence="11" type="primary">rnfD_1</name>
    <name evidence="10" type="synonym">rnfD</name>
    <name evidence="11" type="ORF">AW09_004014</name>
</gene>
<feature type="transmembrane region" description="Helical" evidence="10">
    <location>
        <begin position="49"/>
        <end position="69"/>
    </location>
</feature>
<keyword evidence="5 10" id="KW-0812">Transmembrane</keyword>
<proteinExistence type="inferred from homology"/>
<evidence type="ECO:0000256" key="10">
    <source>
        <dbReference type="HAMAP-Rule" id="MF_00462"/>
    </source>
</evidence>
<comment type="subcellular location">
    <subcellularLocation>
        <location evidence="10">Cell inner membrane</location>
        <topology evidence="10">Multi-pass membrane protein</topology>
    </subcellularLocation>
</comment>
<dbReference type="EMBL" id="JDVG02000634">
    <property type="protein sequence ID" value="KFB70864.1"/>
    <property type="molecule type" value="Genomic_DNA"/>
</dbReference>
<dbReference type="GO" id="GO:0005886">
    <property type="term" value="C:plasma membrane"/>
    <property type="evidence" value="ECO:0007669"/>
    <property type="project" value="UniProtKB-SubCell"/>
</dbReference>
<evidence type="ECO:0000256" key="8">
    <source>
        <dbReference type="ARBA" id="ARBA00022989"/>
    </source>
</evidence>
<feature type="transmembrane region" description="Helical" evidence="10">
    <location>
        <begin position="297"/>
        <end position="316"/>
    </location>
</feature>
<dbReference type="GO" id="GO:0022900">
    <property type="term" value="P:electron transport chain"/>
    <property type="evidence" value="ECO:0007669"/>
    <property type="project" value="UniProtKB-UniRule"/>
</dbReference>
<keyword evidence="1 10" id="KW-0813">Transport</keyword>
<feature type="transmembrane region" description="Helical" evidence="10">
    <location>
        <begin position="272"/>
        <end position="290"/>
    </location>
</feature>
<keyword evidence="10" id="KW-0997">Cell inner membrane</keyword>
<keyword evidence="9 10" id="KW-0472">Membrane</keyword>
<dbReference type="InterPro" id="IPR011303">
    <property type="entry name" value="RnfD_bac"/>
</dbReference>
<keyword evidence="3 10" id="KW-0285">Flavoprotein</keyword>
<evidence type="ECO:0000256" key="3">
    <source>
        <dbReference type="ARBA" id="ARBA00022630"/>
    </source>
</evidence>
<keyword evidence="4 10" id="KW-0288">FMN</keyword>
<dbReference type="HAMAP" id="MF_00462">
    <property type="entry name" value="RsxD_RnfD"/>
    <property type="match status" value="1"/>
</dbReference>
<dbReference type="PANTHER" id="PTHR30578">
    <property type="entry name" value="ELECTRON TRANSPORT COMPLEX PROTEIN RNFD"/>
    <property type="match status" value="1"/>
</dbReference>
<sequence>MSSGSIEKPVAAPYAATSNSVRRVMVIVMAALVPATLFGFWLYGWPAVYLWMISVAAAALGEAFCLRLMGRDARTVLGDGSAWLTGWLLALSLPPWAPWWIGVCGGLFATVLGKQVFGGLGQNLFNPAMVGRVALLISFPVQMTAWVAPLPIFDAAAPGPIAALAITLKGMQPAFDAVASASLLGFAKTEMARGVDLAHSLLQAPLQAWYGSRPGSLGETASWLIVAGGVAMICLRTITWHIPVAMLLGIAVPAALLHAVDPARYLDAGTHLLSGGAMLGAFFIATDYVTSPNTPRGQIVFGTGCGVLTYVIRTWAGYPEGVAFAVLLMNSLTPVIDSYIKPRIYGRDRRGAALEPGK</sequence>
<dbReference type="Pfam" id="PF03116">
    <property type="entry name" value="NQR2_RnfD_RnfE"/>
    <property type="match status" value="1"/>
</dbReference>
<keyword evidence="6 10" id="KW-1278">Translocase</keyword>
<name>A0A080M0X4_9PROT</name>
<protein>
    <recommendedName>
        <fullName evidence="10">Ion-translocating oxidoreductase complex subunit D</fullName>
        <ecNumber evidence="10">7.-.-.-</ecNumber>
    </recommendedName>
    <alternativeName>
        <fullName evidence="10">Rnf electron transport complex subunit D</fullName>
    </alternativeName>
</protein>
<comment type="caution">
    <text evidence="11">The sequence shown here is derived from an EMBL/GenBank/DDBJ whole genome shotgun (WGS) entry which is preliminary data.</text>
</comment>
<comment type="function">
    <text evidence="10">Part of a membrane-bound complex that couples electron transfer with translocation of ions across the membrane.</text>
</comment>
<evidence type="ECO:0000313" key="12">
    <source>
        <dbReference type="Proteomes" id="UP000020077"/>
    </source>
</evidence>
<evidence type="ECO:0000256" key="4">
    <source>
        <dbReference type="ARBA" id="ARBA00022643"/>
    </source>
</evidence>
<evidence type="ECO:0000256" key="1">
    <source>
        <dbReference type="ARBA" id="ARBA00022448"/>
    </source>
</evidence>
<reference evidence="11 12" key="1">
    <citation type="submission" date="2014-02" db="EMBL/GenBank/DDBJ databases">
        <title>Expanding our view of genomic diversity in Candidatus Accumulibacter clades.</title>
        <authorList>
            <person name="Skennerton C.T."/>
            <person name="Barr J.J."/>
            <person name="Slater F.R."/>
            <person name="Bond P.L."/>
            <person name="Tyson G.W."/>
        </authorList>
    </citation>
    <scope>NUCLEOTIDE SEQUENCE [LARGE SCALE GENOMIC DNA]</scope>
    <source>
        <strain evidence="12">BA-91</strain>
    </source>
</reference>
<evidence type="ECO:0000313" key="11">
    <source>
        <dbReference type="EMBL" id="KFB70864.1"/>
    </source>
</evidence>
<feature type="transmembrane region" description="Helical" evidence="10">
    <location>
        <begin position="242"/>
        <end position="260"/>
    </location>
</feature>
<dbReference type="GO" id="GO:0055085">
    <property type="term" value="P:transmembrane transport"/>
    <property type="evidence" value="ECO:0007669"/>
    <property type="project" value="InterPro"/>
</dbReference>
<dbReference type="AlphaFoldDB" id="A0A080M0X4"/>
<comment type="subunit">
    <text evidence="10">The complex is composed of six subunits: RnfA, RnfB, RnfC, RnfD, RnfE and RnfG.</text>
</comment>
<evidence type="ECO:0000256" key="2">
    <source>
        <dbReference type="ARBA" id="ARBA00022553"/>
    </source>
</evidence>
<dbReference type="NCBIfam" id="TIGR01946">
    <property type="entry name" value="rnfD"/>
    <property type="match status" value="1"/>
</dbReference>